<reference evidence="7 8" key="1">
    <citation type="journal article" date="2006" name="Genome Biol.">
        <title>Genomic analysis reveals that Pseudomonas aeruginosa virulence is combinatorial.</title>
        <authorList>
            <person name="Lee D.G."/>
            <person name="Urbach J.M."/>
            <person name="Wu G."/>
            <person name="Liberati N.T."/>
            <person name="Feinbaum R.L."/>
            <person name="Miyata S."/>
            <person name="Diggins L.T."/>
            <person name="He J."/>
            <person name="Saucier M."/>
            <person name="Deziel E."/>
            <person name="Friedman L."/>
            <person name="Li L."/>
            <person name="Grills G."/>
            <person name="Montgomery K."/>
            <person name="Kucherlapati R."/>
            <person name="Rahme L.G."/>
            <person name="Ausubel F.M."/>
        </authorList>
    </citation>
    <scope>NUCLEOTIDE SEQUENCE [LARGE SCALE GENOMIC DNA]</scope>
    <source>
        <strain evidence="7 8">UCBPP-PA14</strain>
    </source>
</reference>
<evidence type="ECO:0000259" key="6">
    <source>
        <dbReference type="Pfam" id="PF00419"/>
    </source>
</evidence>
<dbReference type="EMBL" id="CP000438">
    <property type="protein sequence ID" value="ABJ14669.1"/>
    <property type="molecule type" value="Genomic_DNA"/>
</dbReference>
<proteinExistence type="inferred from homology"/>
<evidence type="ECO:0000256" key="4">
    <source>
        <dbReference type="ARBA" id="ARBA00023263"/>
    </source>
</evidence>
<dbReference type="RefSeq" id="WP_003096438.1">
    <property type="nucleotide sequence ID" value="NC_008463.1"/>
</dbReference>
<dbReference type="BioCyc" id="PAER208963:G1G74-5877-MONOMER"/>
<dbReference type="Pfam" id="PF00419">
    <property type="entry name" value="Fimbrial"/>
    <property type="match status" value="1"/>
</dbReference>
<dbReference type="SUPFAM" id="SSF49401">
    <property type="entry name" value="Bacterial adhesins"/>
    <property type="match status" value="1"/>
</dbReference>
<dbReference type="GO" id="GO:0009289">
    <property type="term" value="C:pilus"/>
    <property type="evidence" value="ECO:0007669"/>
    <property type="project" value="UniProtKB-SubCell"/>
</dbReference>
<accession>A0A0H2ZJ07</accession>
<dbReference type="Proteomes" id="UP000000653">
    <property type="component" value="Chromosome"/>
</dbReference>
<dbReference type="InterPro" id="IPR050263">
    <property type="entry name" value="Bact_Fimbrial_Adh_Pro"/>
</dbReference>
<comment type="subcellular location">
    <subcellularLocation>
        <location evidence="1">Fimbrium</location>
    </subcellularLocation>
</comment>
<evidence type="ECO:0000256" key="2">
    <source>
        <dbReference type="ARBA" id="ARBA00006671"/>
    </source>
</evidence>
<dbReference type="InterPro" id="IPR036937">
    <property type="entry name" value="Adhesion_dom_fimbrial_sf"/>
</dbReference>
<sequence>MEFKTFRRTLLIAAVLFVPAGTSMAANLYAFGGRDIAVPSILPEGNVTSRYTFTPMQLCGKPSCDLIGVSLYNKGSVWDPVDGPDLNTNVPGLSVRLLLDGIPASSRFKGTFSQIAEVQLFRNSTPLSDGQFASGAFNSYFLITYKDGLVASGTSSVRLTGSVTTINATCQVADQTVKLQSIAAARLNGVGTYAAVTPFNLVVAGCPRGYNRVGYSLQAVGGAVAEGSGVLPRLAGSTATGVSIRVTDEAGVPLRMGLSLPVTAYDKNTGGAYWIPMKASYVQTAEKITPGSVLAAMVILLDYQ</sequence>
<evidence type="ECO:0000256" key="5">
    <source>
        <dbReference type="SAM" id="SignalP"/>
    </source>
</evidence>
<keyword evidence="3 5" id="KW-0732">Signal</keyword>
<dbReference type="KEGG" id="pau:PA14_69760"/>
<organism evidence="7 8">
    <name type="scientific">Pseudomonas aeruginosa (strain UCBPP-PA14)</name>
    <dbReference type="NCBI Taxonomy" id="208963"/>
    <lineage>
        <taxon>Bacteria</taxon>
        <taxon>Pseudomonadati</taxon>
        <taxon>Pseudomonadota</taxon>
        <taxon>Gammaproteobacteria</taxon>
        <taxon>Pseudomonadales</taxon>
        <taxon>Pseudomonadaceae</taxon>
        <taxon>Pseudomonas</taxon>
    </lineage>
</organism>
<evidence type="ECO:0000256" key="3">
    <source>
        <dbReference type="ARBA" id="ARBA00022729"/>
    </source>
</evidence>
<protein>
    <submittedName>
        <fullName evidence="7">Putative fimbrial protein</fullName>
    </submittedName>
</protein>
<dbReference type="InterPro" id="IPR008966">
    <property type="entry name" value="Adhesion_dom_sf"/>
</dbReference>
<evidence type="ECO:0000313" key="8">
    <source>
        <dbReference type="Proteomes" id="UP000000653"/>
    </source>
</evidence>
<dbReference type="HOGENOM" id="CLU_887607_0_0_6"/>
<feature type="signal peptide" evidence="5">
    <location>
        <begin position="1"/>
        <end position="25"/>
    </location>
</feature>
<dbReference type="AlphaFoldDB" id="A0A0H2ZJ07"/>
<keyword evidence="4" id="KW-0281">Fimbrium</keyword>
<dbReference type="Gene3D" id="2.60.40.1090">
    <property type="entry name" value="Fimbrial-type adhesion domain"/>
    <property type="match status" value="1"/>
</dbReference>
<dbReference type="GO" id="GO:0043709">
    <property type="term" value="P:cell adhesion involved in single-species biofilm formation"/>
    <property type="evidence" value="ECO:0007669"/>
    <property type="project" value="TreeGrafter"/>
</dbReference>
<gene>
    <name evidence="7" type="ordered locus">PA14_69760</name>
</gene>
<dbReference type="PANTHER" id="PTHR33420:SF3">
    <property type="entry name" value="FIMBRIAL SUBUNIT ELFA"/>
    <property type="match status" value="1"/>
</dbReference>
<dbReference type="InterPro" id="IPR000259">
    <property type="entry name" value="Adhesion_dom_fimbrial"/>
</dbReference>
<feature type="chain" id="PRO_5030007894" evidence="5">
    <location>
        <begin position="26"/>
        <end position="304"/>
    </location>
</feature>
<evidence type="ECO:0000313" key="7">
    <source>
        <dbReference type="EMBL" id="ABJ14669.1"/>
    </source>
</evidence>
<dbReference type="PANTHER" id="PTHR33420">
    <property type="entry name" value="FIMBRIAL SUBUNIT ELFA-RELATED"/>
    <property type="match status" value="1"/>
</dbReference>
<name>A0A0H2ZJ07_PSEAB</name>
<feature type="domain" description="Fimbrial-type adhesion" evidence="6">
    <location>
        <begin position="159"/>
        <end position="304"/>
    </location>
</feature>
<evidence type="ECO:0000256" key="1">
    <source>
        <dbReference type="ARBA" id="ARBA00004561"/>
    </source>
</evidence>
<comment type="similarity">
    <text evidence="2">Belongs to the fimbrial protein family.</text>
</comment>